<evidence type="ECO:0000313" key="2">
    <source>
        <dbReference type="Proteomes" id="UP000054217"/>
    </source>
</evidence>
<name>A0A0C3PDV4_PISTI</name>
<dbReference type="EMBL" id="KN831964">
    <property type="protein sequence ID" value="KIO05989.1"/>
    <property type="molecule type" value="Genomic_DNA"/>
</dbReference>
<organism evidence="1 2">
    <name type="scientific">Pisolithus tinctorius Marx 270</name>
    <dbReference type="NCBI Taxonomy" id="870435"/>
    <lineage>
        <taxon>Eukaryota</taxon>
        <taxon>Fungi</taxon>
        <taxon>Dikarya</taxon>
        <taxon>Basidiomycota</taxon>
        <taxon>Agaricomycotina</taxon>
        <taxon>Agaricomycetes</taxon>
        <taxon>Agaricomycetidae</taxon>
        <taxon>Boletales</taxon>
        <taxon>Sclerodermatineae</taxon>
        <taxon>Pisolithaceae</taxon>
        <taxon>Pisolithus</taxon>
    </lineage>
</organism>
<keyword evidence="2" id="KW-1185">Reference proteome</keyword>
<accession>A0A0C3PDV4</accession>
<protein>
    <submittedName>
        <fullName evidence="1">Uncharacterized protein</fullName>
    </submittedName>
</protein>
<dbReference type="HOGENOM" id="CLU_2387066_0_0_1"/>
<dbReference type="InParanoid" id="A0A0C3PDV4"/>
<dbReference type="Proteomes" id="UP000054217">
    <property type="component" value="Unassembled WGS sequence"/>
</dbReference>
<dbReference type="AlphaFoldDB" id="A0A0C3PDV4"/>
<proteinExistence type="predicted"/>
<reference evidence="2" key="2">
    <citation type="submission" date="2015-01" db="EMBL/GenBank/DDBJ databases">
        <title>Evolutionary Origins and Diversification of the Mycorrhizal Mutualists.</title>
        <authorList>
            <consortium name="DOE Joint Genome Institute"/>
            <consortium name="Mycorrhizal Genomics Consortium"/>
            <person name="Kohler A."/>
            <person name="Kuo A."/>
            <person name="Nagy L.G."/>
            <person name="Floudas D."/>
            <person name="Copeland A."/>
            <person name="Barry K.W."/>
            <person name="Cichocki N."/>
            <person name="Veneault-Fourrey C."/>
            <person name="LaButti K."/>
            <person name="Lindquist E.A."/>
            <person name="Lipzen A."/>
            <person name="Lundell T."/>
            <person name="Morin E."/>
            <person name="Murat C."/>
            <person name="Riley R."/>
            <person name="Ohm R."/>
            <person name="Sun H."/>
            <person name="Tunlid A."/>
            <person name="Henrissat B."/>
            <person name="Grigoriev I.V."/>
            <person name="Hibbett D.S."/>
            <person name="Martin F."/>
        </authorList>
    </citation>
    <scope>NUCLEOTIDE SEQUENCE [LARGE SCALE GENOMIC DNA]</scope>
    <source>
        <strain evidence="2">Marx 270</strain>
    </source>
</reference>
<gene>
    <name evidence="1" type="ORF">M404DRAFT_489656</name>
</gene>
<reference evidence="1 2" key="1">
    <citation type="submission" date="2014-04" db="EMBL/GenBank/DDBJ databases">
        <authorList>
            <consortium name="DOE Joint Genome Institute"/>
            <person name="Kuo A."/>
            <person name="Kohler A."/>
            <person name="Costa M.D."/>
            <person name="Nagy L.G."/>
            <person name="Floudas D."/>
            <person name="Copeland A."/>
            <person name="Barry K.W."/>
            <person name="Cichocki N."/>
            <person name="Veneault-Fourrey C."/>
            <person name="LaButti K."/>
            <person name="Lindquist E.A."/>
            <person name="Lipzen A."/>
            <person name="Lundell T."/>
            <person name="Morin E."/>
            <person name="Murat C."/>
            <person name="Sun H."/>
            <person name="Tunlid A."/>
            <person name="Henrissat B."/>
            <person name="Grigoriev I.V."/>
            <person name="Hibbett D.S."/>
            <person name="Martin F."/>
            <person name="Nordberg H.P."/>
            <person name="Cantor M.N."/>
            <person name="Hua S.X."/>
        </authorList>
    </citation>
    <scope>NUCLEOTIDE SEQUENCE [LARGE SCALE GENOMIC DNA]</scope>
    <source>
        <strain evidence="1 2">Marx 270</strain>
    </source>
</reference>
<evidence type="ECO:0000313" key="1">
    <source>
        <dbReference type="EMBL" id="KIO05989.1"/>
    </source>
</evidence>
<sequence>MSTDRWPHFRLYLRWLVSRWAGGRTPCCLFAVEPSGHSPRGEEYMKVLLFACKLSHSYVDYKVDPVPAFHCRKRFTTAILSYRPSHCSEPTDPP</sequence>